<evidence type="ECO:0000313" key="2">
    <source>
        <dbReference type="EMBL" id="EHL32884.1"/>
    </source>
</evidence>
<dbReference type="InterPro" id="IPR038726">
    <property type="entry name" value="PDDEXK_AddAB-type"/>
</dbReference>
<dbReference type="HOGENOM" id="CLU_014693_0_0_6"/>
<dbReference type="NCBIfam" id="TIGR03623">
    <property type="entry name" value="probable DNA repair protein"/>
    <property type="match status" value="1"/>
</dbReference>
<feature type="domain" description="PD-(D/E)XK endonuclease-like" evidence="1">
    <location>
        <begin position="582"/>
        <end position="839"/>
    </location>
</feature>
<dbReference type="OrthoDB" id="9761147at2"/>
<accession>G9EIW6</accession>
<evidence type="ECO:0000313" key="3">
    <source>
        <dbReference type="Proteomes" id="UP000002770"/>
    </source>
</evidence>
<dbReference type="eggNOG" id="COG0210">
    <property type="taxonomic scope" value="Bacteria"/>
</dbReference>
<dbReference type="EMBL" id="JH413793">
    <property type="protein sequence ID" value="EHL32884.1"/>
    <property type="molecule type" value="Genomic_DNA"/>
</dbReference>
<dbReference type="SUPFAM" id="SSF52980">
    <property type="entry name" value="Restriction endonuclease-like"/>
    <property type="match status" value="1"/>
</dbReference>
<dbReference type="AlphaFoldDB" id="G9EIW6"/>
<dbReference type="Proteomes" id="UP000002770">
    <property type="component" value="Unassembled WGS sequence"/>
</dbReference>
<dbReference type="InParanoid" id="G9EIW6"/>
<sequence length="842" mass="96645">MHVFNDKKHLFALLAEGTTVITPNNRLSESLLHHYFIHNNHNTLDKPTCLPYGVVLTKAYEQLNVINLHASPPTLLNKAQCQHLWRNIIKSHAQITYSEGLLQSVISAWERCEQWQIDPETPVFHYTPQTRQFQQWWQFFNKQLMQQNLIAECQLIPYLINAQSRLFSQPVVWVCFDDFTPQQIQLQQHLQQQGLMQYHYDLKERSHAPKVLAAQDAQEEYQQLMAWLQVKLDEGNQRIGVVVPDLQQKSPTLQRTLAQHFDPALFNISLGQTLSEFPLVAHALCWLNLDTQLLNHHQAALLLQSPYLGGAQEEFLARSEYLQDGTLLENQHLPFTTFISDLEANTPKLAALLKHISPYPKEASVHEWIDYFQERLNSLGFPGDYGLNSENYQCFNRFTLLFDELRQLSLLSARLNKAEALEALQLLTQNTIFQAQKTTAIVQISGLLEASGCEFDSLWVMGLTDQCLPQKVHLSAFIPPQLQRELLMPHSLPARELQFAQQTLKRLQSSAESVVFSYAKLQADNPNLPCSLITNHPHFELLPSSNQTPGCDELSALEEHYTVPIQSEEHITGGTAILANQAKCPFKAFAEHRLRAKAASQTTDGLDAKERGQIIHKVMELLWQTLESQQALFNLDEHQLEQHIEQAIQSALAPLKEQHPESFSAFIQEVEYIRLKRLVCACLEWEKQRSPFTIAALEQSYTINLAGLDFRVRVDRLDQVADKKWVIDYKSSLPSSKPWNEERPKEPQLLLYALLDKQINTLLFMQLKTGKISCSGFSEEKQGISGIGSLKKEEQWDNCRDNWHQQLTRLAEEFQQGHCPPQPAQLTLCQQCDYQNLCRFQA</sequence>
<dbReference type="InterPro" id="IPR011604">
    <property type="entry name" value="PDDEXK-like_dom_sf"/>
</dbReference>
<dbReference type="RefSeq" id="WP_006869113.1">
    <property type="nucleotide sequence ID" value="NZ_JH413793.1"/>
</dbReference>
<dbReference type="Pfam" id="PF12705">
    <property type="entry name" value="PDDEXK_1"/>
    <property type="match status" value="1"/>
</dbReference>
<dbReference type="InterPro" id="IPR011335">
    <property type="entry name" value="Restrct_endonuc-II-like"/>
</dbReference>
<dbReference type="eggNOG" id="COG2887">
    <property type="taxonomic scope" value="Bacteria"/>
</dbReference>
<evidence type="ECO:0000259" key="1">
    <source>
        <dbReference type="Pfam" id="PF12705"/>
    </source>
</evidence>
<organism evidence="2 3">
    <name type="scientific">Legionella drancourtii LLAP12</name>
    <dbReference type="NCBI Taxonomy" id="658187"/>
    <lineage>
        <taxon>Bacteria</taxon>
        <taxon>Pseudomonadati</taxon>
        <taxon>Pseudomonadota</taxon>
        <taxon>Gammaproteobacteria</taxon>
        <taxon>Legionellales</taxon>
        <taxon>Legionellaceae</taxon>
        <taxon>Legionella</taxon>
    </lineage>
</organism>
<proteinExistence type="predicted"/>
<protein>
    <recommendedName>
        <fullName evidence="1">PD-(D/E)XK endonuclease-like domain-containing protein</fullName>
    </recommendedName>
</protein>
<dbReference type="SUPFAM" id="SSF52540">
    <property type="entry name" value="P-loop containing nucleoside triphosphate hydrolases"/>
    <property type="match status" value="1"/>
</dbReference>
<dbReference type="STRING" id="658187.LDG_5122"/>
<reference evidence="2 3" key="1">
    <citation type="journal article" date="2011" name="BMC Genomics">
        <title>Insight into cross-talk between intra-amoebal pathogens.</title>
        <authorList>
            <person name="Gimenez G."/>
            <person name="Bertelli C."/>
            <person name="Moliner C."/>
            <person name="Robert C."/>
            <person name="Raoult D."/>
            <person name="Fournier P.E."/>
            <person name="Greub G."/>
        </authorList>
    </citation>
    <scope>NUCLEOTIDE SEQUENCE [LARGE SCALE GENOMIC DNA]</scope>
    <source>
        <strain evidence="2 3">LLAP12</strain>
    </source>
</reference>
<keyword evidence="3" id="KW-1185">Reference proteome</keyword>
<gene>
    <name evidence="2" type="ORF">LDG_5122</name>
</gene>
<dbReference type="InterPro" id="IPR019925">
    <property type="entry name" value="DNA_repair_protein_predicted"/>
</dbReference>
<dbReference type="InterPro" id="IPR027417">
    <property type="entry name" value="P-loop_NTPase"/>
</dbReference>
<dbReference type="Gene3D" id="3.90.320.10">
    <property type="match status" value="1"/>
</dbReference>
<name>G9EIW6_9GAMM</name>